<reference evidence="1" key="1">
    <citation type="submission" date="2023-03" db="EMBL/GenBank/DDBJ databases">
        <title>Massive genome expansion in bonnet fungi (Mycena s.s.) driven by repeated elements and novel gene families across ecological guilds.</title>
        <authorList>
            <consortium name="Lawrence Berkeley National Laboratory"/>
            <person name="Harder C.B."/>
            <person name="Miyauchi S."/>
            <person name="Viragh M."/>
            <person name="Kuo A."/>
            <person name="Thoen E."/>
            <person name="Andreopoulos B."/>
            <person name="Lu D."/>
            <person name="Skrede I."/>
            <person name="Drula E."/>
            <person name="Henrissat B."/>
            <person name="Morin E."/>
            <person name="Kohler A."/>
            <person name="Barry K."/>
            <person name="LaButti K."/>
            <person name="Morin E."/>
            <person name="Salamov A."/>
            <person name="Lipzen A."/>
            <person name="Mereny Z."/>
            <person name="Hegedus B."/>
            <person name="Baldrian P."/>
            <person name="Stursova M."/>
            <person name="Weitz H."/>
            <person name="Taylor A."/>
            <person name="Grigoriev I.V."/>
            <person name="Nagy L.G."/>
            <person name="Martin F."/>
            <person name="Kauserud H."/>
        </authorList>
    </citation>
    <scope>NUCLEOTIDE SEQUENCE</scope>
    <source>
        <strain evidence="1">9144</strain>
    </source>
</reference>
<gene>
    <name evidence="1" type="ORF">GGX14DRAFT_302600</name>
</gene>
<dbReference type="AlphaFoldDB" id="A0AAD6Y4B4"/>
<sequence>LPCLRSRSAAAHIIALTPHPIDSEAVRTYVELLRATTANEQIFAEQCDLASPPSVHAFAARFAKNEDQRLDAVVF</sequence>
<accession>A0AAD6Y4B4</accession>
<keyword evidence="2" id="KW-1185">Reference proteome</keyword>
<dbReference type="EMBL" id="JARJCW010000087">
    <property type="protein sequence ID" value="KAJ7195926.1"/>
    <property type="molecule type" value="Genomic_DNA"/>
</dbReference>
<proteinExistence type="predicted"/>
<dbReference type="Gene3D" id="3.40.50.720">
    <property type="entry name" value="NAD(P)-binding Rossmann-like Domain"/>
    <property type="match status" value="1"/>
</dbReference>
<protein>
    <submittedName>
        <fullName evidence="1">Uncharacterized protein</fullName>
    </submittedName>
</protein>
<feature type="non-terminal residue" evidence="1">
    <location>
        <position position="75"/>
    </location>
</feature>
<evidence type="ECO:0000313" key="2">
    <source>
        <dbReference type="Proteomes" id="UP001219525"/>
    </source>
</evidence>
<feature type="non-terminal residue" evidence="1">
    <location>
        <position position="1"/>
    </location>
</feature>
<comment type="caution">
    <text evidence="1">The sequence shown here is derived from an EMBL/GenBank/DDBJ whole genome shotgun (WGS) entry which is preliminary data.</text>
</comment>
<dbReference type="Proteomes" id="UP001219525">
    <property type="component" value="Unassembled WGS sequence"/>
</dbReference>
<name>A0AAD6Y4B4_9AGAR</name>
<organism evidence="1 2">
    <name type="scientific">Mycena pura</name>
    <dbReference type="NCBI Taxonomy" id="153505"/>
    <lineage>
        <taxon>Eukaryota</taxon>
        <taxon>Fungi</taxon>
        <taxon>Dikarya</taxon>
        <taxon>Basidiomycota</taxon>
        <taxon>Agaricomycotina</taxon>
        <taxon>Agaricomycetes</taxon>
        <taxon>Agaricomycetidae</taxon>
        <taxon>Agaricales</taxon>
        <taxon>Marasmiineae</taxon>
        <taxon>Mycenaceae</taxon>
        <taxon>Mycena</taxon>
    </lineage>
</organism>
<evidence type="ECO:0000313" key="1">
    <source>
        <dbReference type="EMBL" id="KAJ7195926.1"/>
    </source>
</evidence>